<evidence type="ECO:0000256" key="1">
    <source>
        <dbReference type="ARBA" id="ARBA00022485"/>
    </source>
</evidence>
<dbReference type="EMBL" id="DRZX01000209">
    <property type="protein sequence ID" value="HHS49047.1"/>
    <property type="molecule type" value="Genomic_DNA"/>
</dbReference>
<evidence type="ECO:0000256" key="7">
    <source>
        <dbReference type="ARBA" id="ARBA00023239"/>
    </source>
</evidence>
<feature type="binding site" evidence="8">
    <location>
        <position position="39"/>
    </location>
    <ligand>
        <name>[4Fe-4S] cluster</name>
        <dbReference type="ChEBI" id="CHEBI:49883"/>
        <note>4Fe-4S-S-AdoMet</note>
    </ligand>
</feature>
<evidence type="ECO:0000256" key="8">
    <source>
        <dbReference type="HAMAP-Rule" id="MF_00917"/>
    </source>
</evidence>
<comment type="caution">
    <text evidence="8">Lacks conserved residue(s) required for the propagation of feature annotation.</text>
</comment>
<evidence type="ECO:0000256" key="3">
    <source>
        <dbReference type="ARBA" id="ARBA00022723"/>
    </source>
</evidence>
<feature type="binding site" evidence="8">
    <location>
        <position position="71"/>
    </location>
    <ligand>
        <name>substrate</name>
    </ligand>
</feature>
<dbReference type="InterPro" id="IPR013785">
    <property type="entry name" value="Aldolase_TIM"/>
</dbReference>
<dbReference type="GO" id="GO:1904047">
    <property type="term" value="F:S-adenosyl-L-methionine binding"/>
    <property type="evidence" value="ECO:0007669"/>
    <property type="project" value="UniProtKB-UniRule"/>
</dbReference>
<comment type="pathway">
    <text evidence="8">Purine metabolism; 7-cyano-7-deazaguanine biosynthesis.</text>
</comment>
<dbReference type="CDD" id="cd01335">
    <property type="entry name" value="Radical_SAM"/>
    <property type="match status" value="1"/>
</dbReference>
<dbReference type="GO" id="GO:0000287">
    <property type="term" value="F:magnesium ion binding"/>
    <property type="evidence" value="ECO:0007669"/>
    <property type="project" value="UniProtKB-UniRule"/>
</dbReference>
<keyword evidence="2 8" id="KW-0949">S-adenosyl-L-methionine</keyword>
<name>A0A7C6E8H6_DESAE</name>
<proteinExistence type="inferred from homology"/>
<comment type="catalytic activity">
    <reaction evidence="8">
        <text>6-carboxy-5,6,7,8-tetrahydropterin + H(+) = 7-carboxy-7-carbaguanine + NH4(+)</text>
        <dbReference type="Rhea" id="RHEA:27974"/>
        <dbReference type="ChEBI" id="CHEBI:15378"/>
        <dbReference type="ChEBI" id="CHEBI:28938"/>
        <dbReference type="ChEBI" id="CHEBI:61032"/>
        <dbReference type="ChEBI" id="CHEBI:61036"/>
        <dbReference type="EC" id="4.3.99.3"/>
    </reaction>
</comment>
<dbReference type="Proteomes" id="UP000886400">
    <property type="component" value="Unassembled WGS sequence"/>
</dbReference>
<keyword evidence="6 8" id="KW-0411">Iron-sulfur</keyword>
<dbReference type="InterPro" id="IPR058240">
    <property type="entry name" value="rSAM_sf"/>
</dbReference>
<comment type="function">
    <text evidence="8">Catalyzes the complex heterocyclic radical-mediated conversion of 6-carboxy-5,6,7,8-tetrahydropterin (CPH4) to 7-carboxy-7-deazaguanine (CDG), a step common to the biosynthetic pathways of all 7-deazapurine-containing compounds.</text>
</comment>
<dbReference type="GO" id="GO:0008616">
    <property type="term" value="P:tRNA queuosine(34) biosynthetic process"/>
    <property type="evidence" value="ECO:0007669"/>
    <property type="project" value="UniProtKB-UniRule"/>
</dbReference>
<keyword evidence="3 8" id="KW-0479">Metal-binding</keyword>
<evidence type="ECO:0000259" key="9">
    <source>
        <dbReference type="PROSITE" id="PS51918"/>
    </source>
</evidence>
<reference evidence="10" key="1">
    <citation type="journal article" date="2020" name="mSystems">
        <title>Genome- and Community-Level Interaction Insights into Carbon Utilization and Element Cycling Functions of Hydrothermarchaeota in Hydrothermal Sediment.</title>
        <authorList>
            <person name="Zhou Z."/>
            <person name="Liu Y."/>
            <person name="Xu W."/>
            <person name="Pan J."/>
            <person name="Luo Z.H."/>
            <person name="Li M."/>
        </authorList>
    </citation>
    <scope>NUCLEOTIDE SEQUENCE [LARGE SCALE GENOMIC DNA]</scope>
    <source>
        <strain evidence="10">SpSt-1135</strain>
    </source>
</reference>
<comment type="cofactor">
    <cofactor evidence="8">
        <name>Mg(2+)</name>
        <dbReference type="ChEBI" id="CHEBI:18420"/>
    </cofactor>
</comment>
<dbReference type="PANTHER" id="PTHR42836:SF1">
    <property type="entry name" value="7-CARBOXY-7-DEAZAGUANINE SYNTHASE"/>
    <property type="match status" value="1"/>
</dbReference>
<feature type="binding site" evidence="8">
    <location>
        <position position="41"/>
    </location>
    <ligand>
        <name>Mg(2+)</name>
        <dbReference type="ChEBI" id="CHEBI:18420"/>
    </ligand>
</feature>
<feature type="binding site" evidence="8">
    <location>
        <position position="73"/>
    </location>
    <ligand>
        <name>S-adenosyl-L-methionine</name>
        <dbReference type="ChEBI" id="CHEBI:59789"/>
    </ligand>
</feature>
<evidence type="ECO:0000256" key="5">
    <source>
        <dbReference type="ARBA" id="ARBA00023004"/>
    </source>
</evidence>
<dbReference type="GO" id="GO:0016840">
    <property type="term" value="F:carbon-nitrogen lyase activity"/>
    <property type="evidence" value="ECO:0007669"/>
    <property type="project" value="UniProtKB-UniRule"/>
</dbReference>
<dbReference type="SUPFAM" id="SSF102114">
    <property type="entry name" value="Radical SAM enzymes"/>
    <property type="match status" value="1"/>
</dbReference>
<evidence type="ECO:0000313" key="10">
    <source>
        <dbReference type="EMBL" id="HHS49047.1"/>
    </source>
</evidence>
<keyword evidence="8" id="KW-0671">Queuosine biosynthesis</keyword>
<comment type="similarity">
    <text evidence="8">Belongs to the radical SAM superfamily. 7-carboxy-7-deazaguanine synthase family.</text>
</comment>
<feature type="binding site" evidence="8">
    <location>
        <position position="36"/>
    </location>
    <ligand>
        <name>[4Fe-4S] cluster</name>
        <dbReference type="ChEBI" id="CHEBI:49883"/>
        <note>4Fe-4S-S-AdoMet</note>
    </ligand>
</feature>
<comment type="caution">
    <text evidence="10">The sequence shown here is derived from an EMBL/GenBank/DDBJ whole genome shotgun (WGS) entry which is preliminary data.</text>
</comment>
<comment type="cofactor">
    <cofactor evidence="8">
        <name>S-adenosyl-L-methionine</name>
        <dbReference type="ChEBI" id="CHEBI:59789"/>
    </cofactor>
    <text evidence="8">Binds 1 S-adenosyl-L-methionine per subunit.</text>
</comment>
<dbReference type="HAMAP" id="MF_00917">
    <property type="entry name" value="QueE"/>
    <property type="match status" value="1"/>
</dbReference>
<evidence type="ECO:0000256" key="6">
    <source>
        <dbReference type="ARBA" id="ARBA00023014"/>
    </source>
</evidence>
<comment type="subunit">
    <text evidence="8">Homodimer.</text>
</comment>
<evidence type="ECO:0000256" key="2">
    <source>
        <dbReference type="ARBA" id="ARBA00022691"/>
    </source>
</evidence>
<sequence length="217" mass="25407">MMQARICEIFYSLQLEGAMLGYPAVFVRFSGCNLNCDFCDTKYAFDEYKIMSLQEVEKIVCAYGCKRIIFTGGEPLVYANFIKSFIFEYTKKYSYFLETNGTIWVDFAPLFEHIVVSPKFDHLNYEVLKKYRALKNVEFKVLVDSAQSLRDIEMFFKSLQITSATLQPIFLPDESMNDFIKRTQDIIEVFKRSNLVNSNVRLIIQNHKIIYEKTRGV</sequence>
<dbReference type="Gene3D" id="3.20.20.70">
    <property type="entry name" value="Aldolase class I"/>
    <property type="match status" value="1"/>
</dbReference>
<keyword evidence="4 8" id="KW-0460">Magnesium</keyword>
<keyword evidence="7 8" id="KW-0456">Lyase</keyword>
<accession>A0A7C6E8H6</accession>
<keyword evidence="1 8" id="KW-0004">4Fe-4S</keyword>
<feature type="binding site" evidence="8">
    <location>
        <position position="28"/>
    </location>
    <ligand>
        <name>substrate</name>
    </ligand>
</feature>
<dbReference type="SFLD" id="SFLDS00029">
    <property type="entry name" value="Radical_SAM"/>
    <property type="match status" value="1"/>
</dbReference>
<organism evidence="10">
    <name type="scientific">Desulfurella acetivorans</name>
    <dbReference type="NCBI Taxonomy" id="33002"/>
    <lineage>
        <taxon>Bacteria</taxon>
        <taxon>Pseudomonadati</taxon>
        <taxon>Campylobacterota</taxon>
        <taxon>Desulfurellia</taxon>
        <taxon>Desulfurellales</taxon>
        <taxon>Desulfurellaceae</taxon>
        <taxon>Desulfurella</taxon>
    </lineage>
</organism>
<dbReference type="PIRSF" id="PIRSF000370">
    <property type="entry name" value="QueE"/>
    <property type="match status" value="1"/>
</dbReference>
<comment type="cofactor">
    <cofactor evidence="8">
        <name>[4Fe-4S] cluster</name>
        <dbReference type="ChEBI" id="CHEBI:49883"/>
    </cofactor>
    <text evidence="8">Binds 1 [4Fe-4S] cluster. The cluster is coordinated with 3 cysteines and an exchangeable S-adenosyl-L-methionine.</text>
</comment>
<dbReference type="Pfam" id="PF04055">
    <property type="entry name" value="Radical_SAM"/>
    <property type="match status" value="1"/>
</dbReference>
<dbReference type="PANTHER" id="PTHR42836">
    <property type="entry name" value="7-CARBOXY-7-DEAZAGUANINE SYNTHASE"/>
    <property type="match status" value="1"/>
</dbReference>
<keyword evidence="5 8" id="KW-0408">Iron</keyword>
<dbReference type="UniPathway" id="UPA00391"/>
<feature type="binding site" evidence="8">
    <location>
        <begin position="117"/>
        <end position="119"/>
    </location>
    <ligand>
        <name>S-adenosyl-L-methionine</name>
        <dbReference type="ChEBI" id="CHEBI:59789"/>
    </ligand>
</feature>
<feature type="binding site" evidence="8">
    <location>
        <position position="32"/>
    </location>
    <ligand>
        <name>[4Fe-4S] cluster</name>
        <dbReference type="ChEBI" id="CHEBI:49883"/>
        <note>4Fe-4S-S-AdoMet</note>
    </ligand>
</feature>
<feature type="domain" description="Radical SAM core" evidence="9">
    <location>
        <begin position="19"/>
        <end position="213"/>
    </location>
</feature>
<protein>
    <recommendedName>
        <fullName evidence="8">7-carboxy-7-deazaguanine synthase</fullName>
        <shortName evidence="8">CDG synthase</shortName>
        <ecNumber evidence="8">4.3.99.3</ecNumber>
    </recommendedName>
    <alternativeName>
        <fullName evidence="8">Queuosine biosynthesis protein QueE</fullName>
    </alternativeName>
</protein>
<dbReference type="AlphaFoldDB" id="A0A7C6E8H6"/>
<dbReference type="PROSITE" id="PS51918">
    <property type="entry name" value="RADICAL_SAM"/>
    <property type="match status" value="1"/>
</dbReference>
<dbReference type="GO" id="GO:0051539">
    <property type="term" value="F:4 iron, 4 sulfur cluster binding"/>
    <property type="evidence" value="ECO:0007669"/>
    <property type="project" value="UniProtKB-UniRule"/>
</dbReference>
<dbReference type="InterPro" id="IPR024924">
    <property type="entry name" value="7-CO-7-deazaguanine_synth-like"/>
</dbReference>
<dbReference type="EC" id="4.3.99.3" evidence="8"/>
<gene>
    <name evidence="8" type="primary">queE</name>
    <name evidence="10" type="ORF">ENM99_04225</name>
</gene>
<evidence type="ECO:0000256" key="4">
    <source>
        <dbReference type="ARBA" id="ARBA00022842"/>
    </source>
</evidence>
<feature type="binding site" evidence="8">
    <location>
        <begin position="38"/>
        <end position="40"/>
    </location>
    <ligand>
        <name>S-adenosyl-L-methionine</name>
        <dbReference type="ChEBI" id="CHEBI:59789"/>
    </ligand>
</feature>
<dbReference type="InterPro" id="IPR007197">
    <property type="entry name" value="rSAM"/>
</dbReference>